<comment type="caution">
    <text evidence="3">The sequence shown here is derived from an EMBL/GenBank/DDBJ whole genome shotgun (WGS) entry which is preliminary data.</text>
</comment>
<feature type="region of interest" description="Disordered" evidence="2">
    <location>
        <begin position="1"/>
        <end position="41"/>
    </location>
</feature>
<reference evidence="3 4" key="1">
    <citation type="journal article" date="2014" name="Agronomy (Basel)">
        <title>A Draft Genome Sequence for Ensete ventricosum, the Drought-Tolerant Tree Against Hunger.</title>
        <authorList>
            <person name="Harrison J."/>
            <person name="Moore K.A."/>
            <person name="Paszkiewicz K."/>
            <person name="Jones T."/>
            <person name="Grant M."/>
            <person name="Ambacheew D."/>
            <person name="Muzemil S."/>
            <person name="Studholme D.J."/>
        </authorList>
    </citation>
    <scope>NUCLEOTIDE SEQUENCE [LARGE SCALE GENOMIC DNA]</scope>
</reference>
<organism evidence="3 4">
    <name type="scientific">Ensete ventricosum</name>
    <name type="common">Abyssinian banana</name>
    <name type="synonym">Musa ensete</name>
    <dbReference type="NCBI Taxonomy" id="4639"/>
    <lineage>
        <taxon>Eukaryota</taxon>
        <taxon>Viridiplantae</taxon>
        <taxon>Streptophyta</taxon>
        <taxon>Embryophyta</taxon>
        <taxon>Tracheophyta</taxon>
        <taxon>Spermatophyta</taxon>
        <taxon>Magnoliopsida</taxon>
        <taxon>Liliopsida</taxon>
        <taxon>Zingiberales</taxon>
        <taxon>Musaceae</taxon>
        <taxon>Ensete</taxon>
    </lineage>
</organism>
<accession>A0A426X7N4</accession>
<feature type="compositionally biased region" description="Basic residues" evidence="2">
    <location>
        <begin position="208"/>
        <end position="221"/>
    </location>
</feature>
<evidence type="ECO:0000313" key="4">
    <source>
        <dbReference type="Proteomes" id="UP000287651"/>
    </source>
</evidence>
<protein>
    <submittedName>
        <fullName evidence="3">Uncharacterized protein</fullName>
    </submittedName>
</protein>
<dbReference type="Gene3D" id="1.20.120.240">
    <property type="entry name" value="Lipoprotein, type 6"/>
    <property type="match status" value="1"/>
</dbReference>
<proteinExistence type="predicted"/>
<dbReference type="Proteomes" id="UP000287651">
    <property type="component" value="Unassembled WGS sequence"/>
</dbReference>
<name>A0A426X7N4_ENSVE</name>
<evidence type="ECO:0000256" key="1">
    <source>
        <dbReference type="SAM" id="Coils"/>
    </source>
</evidence>
<evidence type="ECO:0000256" key="2">
    <source>
        <dbReference type="SAM" id="MobiDB-lite"/>
    </source>
</evidence>
<dbReference type="EMBL" id="AMZH03024979">
    <property type="protein sequence ID" value="RRT35487.1"/>
    <property type="molecule type" value="Genomic_DNA"/>
</dbReference>
<feature type="compositionally biased region" description="Low complexity" evidence="2">
    <location>
        <begin position="29"/>
        <end position="40"/>
    </location>
</feature>
<feature type="coiled-coil region" evidence="1">
    <location>
        <begin position="308"/>
        <end position="384"/>
    </location>
</feature>
<evidence type="ECO:0000313" key="3">
    <source>
        <dbReference type="EMBL" id="RRT35487.1"/>
    </source>
</evidence>
<dbReference type="AlphaFoldDB" id="A0A426X7N4"/>
<feature type="compositionally biased region" description="Polar residues" evidence="2">
    <location>
        <begin position="1"/>
        <end position="10"/>
    </location>
</feature>
<gene>
    <name evidence="3" type="ORF">B296_00050249</name>
</gene>
<sequence>MTSSDSSSNVGVVPSLGSEGTSPDGPEVSSSGTSSGPSSPIDSRILRDLEVIKACHDLDTTVTKGSLIAIRECHGGYYLIVRVGFKVSGAPSNNKGWKACYLFVSGPSWGFRFDWSAPPISNVPPYLSEEESILVGRLKGILSSSCVIKEMTELWLVEDAEGVRGELPTTHAAAPAREVDDTPLTEAPRSSSKRSSNASVQQYDDPARRHKKVKILSRRHKSYCDEGGSQSHSRGKEPVTSVEELETLVKSVEEIMTSIFHRPKYMKDLCGTKVRKDDAGSVDHLHGVITSLQQEIEGLKSGGGPEAIAATEERATELEKELEKTKSKRDEVLQWLKISDKELNEARGDLSEAQRQLKEARVRARRADDELLKLMKELESARVELSRRAIDDYKGSAGYKKGLKRMGRVSYEYGYRVALAHFRALHPNSKVEEYPFTIQPEDNSMPMER</sequence>
<feature type="region of interest" description="Disordered" evidence="2">
    <location>
        <begin position="168"/>
        <end position="242"/>
    </location>
</feature>
<dbReference type="SUPFAM" id="SSF63515">
    <property type="entry name" value="Outer surface protein C (OspC)"/>
    <property type="match status" value="1"/>
</dbReference>
<dbReference type="InterPro" id="IPR036437">
    <property type="entry name" value="OspC-like_sf"/>
</dbReference>
<keyword evidence="1" id="KW-0175">Coiled coil</keyword>